<protein>
    <submittedName>
        <fullName evidence="1">Uncharacterized protein</fullName>
    </submittedName>
</protein>
<dbReference type="RefSeq" id="WP_176959697.1">
    <property type="nucleotide sequence ID" value="NZ_FNIX01000003.1"/>
</dbReference>
<evidence type="ECO:0000313" key="2">
    <source>
        <dbReference type="Proteomes" id="UP000199691"/>
    </source>
</evidence>
<organism evidence="1 2">
    <name type="scientific">Lentzea jiangxiensis</name>
    <dbReference type="NCBI Taxonomy" id="641025"/>
    <lineage>
        <taxon>Bacteria</taxon>
        <taxon>Bacillati</taxon>
        <taxon>Actinomycetota</taxon>
        <taxon>Actinomycetes</taxon>
        <taxon>Pseudonocardiales</taxon>
        <taxon>Pseudonocardiaceae</taxon>
        <taxon>Lentzea</taxon>
    </lineage>
</organism>
<dbReference type="AlphaFoldDB" id="A0A1H0KYF2"/>
<keyword evidence="2" id="KW-1185">Reference proteome</keyword>
<accession>A0A1H0KYF2</accession>
<evidence type="ECO:0000313" key="1">
    <source>
        <dbReference type="EMBL" id="SDO60885.1"/>
    </source>
</evidence>
<sequence>MAATGIFTFSGPCAMADGLVARLQDDGLGIEATGVGRLLEHFLASRDFTTEAVAEAGRWWSREDIAKGFAATPAPDDPQAAPLDREALTSFCEVWADCGYNDRWDVHYVLFDSCTLEEAGPDRDDLLELVRTLGLERVDAPPGAATGEVWVRTDPRIDAELGNWS</sequence>
<reference evidence="2" key="1">
    <citation type="submission" date="2016-10" db="EMBL/GenBank/DDBJ databases">
        <authorList>
            <person name="Varghese N."/>
            <person name="Submissions S."/>
        </authorList>
    </citation>
    <scope>NUCLEOTIDE SEQUENCE [LARGE SCALE GENOMIC DNA]</scope>
    <source>
        <strain evidence="2">CGMCC 4.6609</strain>
    </source>
</reference>
<dbReference type="EMBL" id="FNIX01000003">
    <property type="protein sequence ID" value="SDO60885.1"/>
    <property type="molecule type" value="Genomic_DNA"/>
</dbReference>
<gene>
    <name evidence="1" type="ORF">SAMN05421507_103112</name>
</gene>
<proteinExistence type="predicted"/>
<dbReference type="Proteomes" id="UP000199691">
    <property type="component" value="Unassembled WGS sequence"/>
</dbReference>
<name>A0A1H0KYF2_9PSEU</name>